<sequence length="162" mass="17849">MHHPSPAVLHLLCGKIASGKSTLAHQLAQAPSTVLVCEDQWLAQLYPGAIATLADYQLHAQRLCAAMEPLVIALLRAGTSVVMDFPANTVAQRAWLRGLADNAQAEHALHVLAIDDEVCLARLRERNQRGDHPFATDEAAFRLISSYFVEPHADEQLHEVRY</sequence>
<dbReference type="InterPro" id="IPR027417">
    <property type="entry name" value="P-loop_NTPase"/>
</dbReference>
<keyword evidence="1" id="KW-0067">ATP-binding</keyword>
<dbReference type="EMBL" id="JALQCW010000084">
    <property type="protein sequence ID" value="MCK9801311.1"/>
    <property type="molecule type" value="Genomic_DNA"/>
</dbReference>
<dbReference type="Pfam" id="PF13671">
    <property type="entry name" value="AAA_33"/>
    <property type="match status" value="1"/>
</dbReference>
<dbReference type="Proteomes" id="UP001155059">
    <property type="component" value="Unassembled WGS sequence"/>
</dbReference>
<dbReference type="AlphaFoldDB" id="A0A9X1Z120"/>
<dbReference type="SUPFAM" id="SSF52540">
    <property type="entry name" value="P-loop containing nucleoside triphosphate hydrolases"/>
    <property type="match status" value="1"/>
</dbReference>
<accession>A0A9X1Z120</accession>
<dbReference type="GO" id="GO:0005524">
    <property type="term" value="F:ATP binding"/>
    <property type="evidence" value="ECO:0007669"/>
    <property type="project" value="UniProtKB-KW"/>
</dbReference>
<reference evidence="1 2" key="1">
    <citation type="journal article" date="2022" name="Int. J. Syst. Evol. Microbiol.">
        <title>Pseudomonas aegrilactucae sp. nov. and Pseudomonas morbosilactucae sp. nov., pathogens causing bacterial rot of lettuce in Japan.</title>
        <authorList>
            <person name="Sawada H."/>
            <person name="Fujikawa T."/>
            <person name="Satou M."/>
        </authorList>
    </citation>
    <scope>NUCLEOTIDE SEQUENCE [LARGE SCALE GENOMIC DNA]</scope>
    <source>
        <strain evidence="1 2">MAFF 302030</strain>
    </source>
</reference>
<evidence type="ECO:0000313" key="1">
    <source>
        <dbReference type="EMBL" id="MCK9801311.1"/>
    </source>
</evidence>
<proteinExistence type="predicted"/>
<evidence type="ECO:0000313" key="2">
    <source>
        <dbReference type="Proteomes" id="UP001155059"/>
    </source>
</evidence>
<protein>
    <submittedName>
        <fullName evidence="1">ATP-binding protein</fullName>
    </submittedName>
</protein>
<dbReference type="RefSeq" id="WP_268266766.1">
    <property type="nucleotide sequence ID" value="NZ_JALQCW010000084.1"/>
</dbReference>
<keyword evidence="1" id="KW-0547">Nucleotide-binding</keyword>
<name>A0A9X1Z120_9PSED</name>
<organism evidence="1 2">
    <name type="scientific">Pseudomonas morbosilactucae</name>
    <dbReference type="NCBI Taxonomy" id="2938197"/>
    <lineage>
        <taxon>Bacteria</taxon>
        <taxon>Pseudomonadati</taxon>
        <taxon>Pseudomonadota</taxon>
        <taxon>Gammaproteobacteria</taxon>
        <taxon>Pseudomonadales</taxon>
        <taxon>Pseudomonadaceae</taxon>
        <taxon>Pseudomonas</taxon>
    </lineage>
</organism>
<comment type="caution">
    <text evidence="1">The sequence shown here is derived from an EMBL/GenBank/DDBJ whole genome shotgun (WGS) entry which is preliminary data.</text>
</comment>
<reference evidence="1 2" key="2">
    <citation type="journal article" date="2023" name="Plant Pathol.">
        <title>Dismantling and reorganizing Pseudomonas marginalis sensu#lato.</title>
        <authorList>
            <person name="Sawada H."/>
            <person name="Fujikawa T."/>
            <person name="Satou M."/>
        </authorList>
    </citation>
    <scope>NUCLEOTIDE SEQUENCE [LARGE SCALE GENOMIC DNA]</scope>
    <source>
        <strain evidence="1 2">MAFF 302030</strain>
    </source>
</reference>
<gene>
    <name evidence="1" type="ORF">M1B34_27480</name>
</gene>
<dbReference type="Gene3D" id="3.40.50.300">
    <property type="entry name" value="P-loop containing nucleotide triphosphate hydrolases"/>
    <property type="match status" value="1"/>
</dbReference>